<feature type="domain" description="Phosphotyrosine protein phosphatase I" evidence="6">
    <location>
        <begin position="3"/>
        <end position="140"/>
    </location>
</feature>
<proteinExistence type="inferred from homology"/>
<evidence type="ECO:0000256" key="4">
    <source>
        <dbReference type="ARBA" id="ARBA00022912"/>
    </source>
</evidence>
<gene>
    <name evidence="7" type="ORF">KZJ38_34350</name>
</gene>
<dbReference type="RefSeq" id="WP_219801465.1">
    <property type="nucleotide sequence ID" value="NZ_CP080096.1"/>
</dbReference>
<dbReference type="Proteomes" id="UP000826462">
    <property type="component" value="Chromosome 2"/>
</dbReference>
<evidence type="ECO:0000313" key="8">
    <source>
        <dbReference type="Proteomes" id="UP000826462"/>
    </source>
</evidence>
<dbReference type="InterPro" id="IPR050438">
    <property type="entry name" value="LMW_PTPase"/>
</dbReference>
<dbReference type="PANTHER" id="PTHR11717:SF31">
    <property type="entry name" value="LOW MOLECULAR WEIGHT PROTEIN-TYROSINE-PHOSPHATASE ETP-RELATED"/>
    <property type="match status" value="1"/>
</dbReference>
<name>A0ABX8UUQ8_9BURK</name>
<dbReference type="SMART" id="SM00226">
    <property type="entry name" value="LMWPc"/>
    <property type="match status" value="1"/>
</dbReference>
<evidence type="ECO:0000256" key="1">
    <source>
        <dbReference type="ARBA" id="ARBA00011063"/>
    </source>
</evidence>
<comment type="catalytic activity">
    <reaction evidence="5">
        <text>O-phospho-L-tyrosyl-[protein] + H2O = L-tyrosyl-[protein] + phosphate</text>
        <dbReference type="Rhea" id="RHEA:10684"/>
        <dbReference type="Rhea" id="RHEA-COMP:10136"/>
        <dbReference type="Rhea" id="RHEA-COMP:20101"/>
        <dbReference type="ChEBI" id="CHEBI:15377"/>
        <dbReference type="ChEBI" id="CHEBI:43474"/>
        <dbReference type="ChEBI" id="CHEBI:46858"/>
        <dbReference type="ChEBI" id="CHEBI:61978"/>
        <dbReference type="EC" id="3.1.3.48"/>
    </reaction>
</comment>
<organism evidence="7 8">
    <name type="scientific">Paraburkholderia edwinii</name>
    <dbReference type="NCBI Taxonomy" id="2861782"/>
    <lineage>
        <taxon>Bacteria</taxon>
        <taxon>Pseudomonadati</taxon>
        <taxon>Pseudomonadota</taxon>
        <taxon>Betaproteobacteria</taxon>
        <taxon>Burkholderiales</taxon>
        <taxon>Burkholderiaceae</taxon>
        <taxon>Paraburkholderia</taxon>
    </lineage>
</organism>
<evidence type="ECO:0000256" key="3">
    <source>
        <dbReference type="ARBA" id="ARBA00022801"/>
    </source>
</evidence>
<keyword evidence="4" id="KW-0904">Protein phosphatase</keyword>
<dbReference type="PANTHER" id="PTHR11717">
    <property type="entry name" value="LOW MOLECULAR WEIGHT PROTEIN TYROSINE PHOSPHATASE"/>
    <property type="match status" value="1"/>
</dbReference>
<evidence type="ECO:0000256" key="5">
    <source>
        <dbReference type="ARBA" id="ARBA00051722"/>
    </source>
</evidence>
<dbReference type="EC" id="3.1.3.48" evidence="2"/>
<keyword evidence="3" id="KW-0378">Hydrolase</keyword>
<dbReference type="SUPFAM" id="SSF52788">
    <property type="entry name" value="Phosphotyrosine protein phosphatases I"/>
    <property type="match status" value="1"/>
</dbReference>
<evidence type="ECO:0000313" key="7">
    <source>
        <dbReference type="EMBL" id="QYD72037.1"/>
    </source>
</evidence>
<dbReference type="PRINTS" id="PR00719">
    <property type="entry name" value="LMWPTPASE"/>
</dbReference>
<sequence>MMNKILVVCVGNICRSPMAEYALRSRLDGIAIASAGLDALEGYAADPDAIRVSAEHGLDITPHRARRVNQALVNEAELILTMEVTHMRELMRRYPTSHGKVFRLGEAEDFDVPDPYRKPIERFHDSFGLIVRGVDVWTSRIKALA</sequence>
<evidence type="ECO:0000259" key="6">
    <source>
        <dbReference type="SMART" id="SM00226"/>
    </source>
</evidence>
<evidence type="ECO:0000256" key="2">
    <source>
        <dbReference type="ARBA" id="ARBA00013064"/>
    </source>
</evidence>
<dbReference type="InterPro" id="IPR023485">
    <property type="entry name" value="Ptyr_pPase"/>
</dbReference>
<keyword evidence="8" id="KW-1185">Reference proteome</keyword>
<dbReference type="CDD" id="cd16343">
    <property type="entry name" value="LMWPTP"/>
    <property type="match status" value="1"/>
</dbReference>
<dbReference type="Gene3D" id="3.40.50.2300">
    <property type="match status" value="1"/>
</dbReference>
<accession>A0ABX8UUQ8</accession>
<dbReference type="InterPro" id="IPR017867">
    <property type="entry name" value="Tyr_phospatase_low_mol_wt"/>
</dbReference>
<comment type="similarity">
    <text evidence="1">Belongs to the low molecular weight phosphotyrosine protein phosphatase family.</text>
</comment>
<reference evidence="7 8" key="1">
    <citation type="submission" date="2021-07" db="EMBL/GenBank/DDBJ databases">
        <title>Paraburkholderia edwinii protects Aspergillus sp. from phenazines by acting as a toxin sponge.</title>
        <authorList>
            <person name="Dahlstrom K.M."/>
            <person name="Newman D.K."/>
        </authorList>
    </citation>
    <scope>NUCLEOTIDE SEQUENCE [LARGE SCALE GENOMIC DNA]</scope>
    <source>
        <strain evidence="7 8">Pe01</strain>
    </source>
</reference>
<dbReference type="EMBL" id="CP080096">
    <property type="protein sequence ID" value="QYD72037.1"/>
    <property type="molecule type" value="Genomic_DNA"/>
</dbReference>
<dbReference type="Pfam" id="PF01451">
    <property type="entry name" value="LMWPc"/>
    <property type="match status" value="1"/>
</dbReference>
<protein>
    <recommendedName>
        <fullName evidence="2">protein-tyrosine-phosphatase</fullName>
        <ecNumber evidence="2">3.1.3.48</ecNumber>
    </recommendedName>
</protein>
<dbReference type="InterPro" id="IPR036196">
    <property type="entry name" value="Ptyr_pPase_sf"/>
</dbReference>